<gene>
    <name evidence="2" type="ORF">A3860_25640</name>
</gene>
<dbReference type="OrthoDB" id="792939at2"/>
<dbReference type="STRING" id="1703345.A3860_25640"/>
<dbReference type="RefSeq" id="WP_081148000.1">
    <property type="nucleotide sequence ID" value="NZ_LVYD01000046.1"/>
</dbReference>
<name>A0A1V9FY44_9BACT</name>
<comment type="caution">
    <text evidence="2">The sequence shown here is derived from an EMBL/GenBank/DDBJ whole genome shotgun (WGS) entry which is preliminary data.</text>
</comment>
<dbReference type="InterPro" id="IPR014710">
    <property type="entry name" value="RmlC-like_jellyroll"/>
</dbReference>
<evidence type="ECO:0000259" key="1">
    <source>
        <dbReference type="PROSITE" id="PS50042"/>
    </source>
</evidence>
<evidence type="ECO:0000313" key="2">
    <source>
        <dbReference type="EMBL" id="OQP63275.1"/>
    </source>
</evidence>
<reference evidence="2 3" key="1">
    <citation type="submission" date="2016-03" db="EMBL/GenBank/DDBJ databases">
        <title>Niastella vici sp. nov., isolated from farmland soil.</title>
        <authorList>
            <person name="Chen L."/>
            <person name="Wang D."/>
            <person name="Yang S."/>
            <person name="Wang G."/>
        </authorList>
    </citation>
    <scope>NUCLEOTIDE SEQUENCE [LARGE SCALE GENOMIC DNA]</scope>
    <source>
        <strain evidence="2 3">DJ57</strain>
    </source>
</reference>
<sequence length="204" mass="23877">MGEKNIVARECYEQLLGHLQRFSAISREGVEQLIPYLEIRRFDKKKKLVNLGDMEDYLNVVIKGLVRKYVPSSIRGEVTLQLATEGHVIQSEISFHHRVPSDVVIQALEPTVLVSMHYLRMQEALDKVPEAEALGRSIIMQMFIKKDARYFDQLKTSTRERFIDYMNNHPHMLQRVPQKILASYLNIKPETFSRLKHLLFQKKL</sequence>
<dbReference type="SUPFAM" id="SSF51206">
    <property type="entry name" value="cAMP-binding domain-like"/>
    <property type="match status" value="1"/>
</dbReference>
<dbReference type="CDD" id="cd00038">
    <property type="entry name" value="CAP_ED"/>
    <property type="match status" value="1"/>
</dbReference>
<dbReference type="Gene3D" id="2.60.120.10">
    <property type="entry name" value="Jelly Rolls"/>
    <property type="match status" value="1"/>
</dbReference>
<keyword evidence="3" id="KW-1185">Reference proteome</keyword>
<dbReference type="AlphaFoldDB" id="A0A1V9FY44"/>
<organism evidence="2 3">
    <name type="scientific">Niastella vici</name>
    <dbReference type="NCBI Taxonomy" id="1703345"/>
    <lineage>
        <taxon>Bacteria</taxon>
        <taxon>Pseudomonadati</taxon>
        <taxon>Bacteroidota</taxon>
        <taxon>Chitinophagia</taxon>
        <taxon>Chitinophagales</taxon>
        <taxon>Chitinophagaceae</taxon>
        <taxon>Niastella</taxon>
    </lineage>
</organism>
<protein>
    <recommendedName>
        <fullName evidence="1">Cyclic nucleotide-binding domain-containing protein</fullName>
    </recommendedName>
</protein>
<dbReference type="EMBL" id="LVYD01000046">
    <property type="protein sequence ID" value="OQP63275.1"/>
    <property type="molecule type" value="Genomic_DNA"/>
</dbReference>
<accession>A0A1V9FY44</accession>
<dbReference type="InterPro" id="IPR018490">
    <property type="entry name" value="cNMP-bd_dom_sf"/>
</dbReference>
<feature type="domain" description="Cyclic nucleotide-binding" evidence="1">
    <location>
        <begin position="21"/>
        <end position="125"/>
    </location>
</feature>
<dbReference type="Proteomes" id="UP000192796">
    <property type="component" value="Unassembled WGS sequence"/>
</dbReference>
<dbReference type="InterPro" id="IPR000595">
    <property type="entry name" value="cNMP-bd_dom"/>
</dbReference>
<proteinExistence type="predicted"/>
<evidence type="ECO:0000313" key="3">
    <source>
        <dbReference type="Proteomes" id="UP000192796"/>
    </source>
</evidence>
<dbReference type="PROSITE" id="PS50042">
    <property type="entry name" value="CNMP_BINDING_3"/>
    <property type="match status" value="1"/>
</dbReference>